<dbReference type="Gene3D" id="3.40.50.720">
    <property type="entry name" value="NAD(P)-binding Rossmann-like Domain"/>
    <property type="match status" value="1"/>
</dbReference>
<dbReference type="SUPFAM" id="SSF51735">
    <property type="entry name" value="NAD(P)-binding Rossmann-fold domains"/>
    <property type="match status" value="1"/>
</dbReference>
<feature type="domain" description="NAD-dependent epimerase/dehydratase" evidence="1">
    <location>
        <begin position="5"/>
        <end position="200"/>
    </location>
</feature>
<protein>
    <submittedName>
        <fullName evidence="2">dTDP-glucose 4,6-dehydratase</fullName>
    </submittedName>
</protein>
<dbReference type="PANTHER" id="PTHR43245">
    <property type="entry name" value="BIFUNCTIONAL POLYMYXIN RESISTANCE PROTEIN ARNA"/>
    <property type="match status" value="1"/>
</dbReference>
<gene>
    <name evidence="2" type="primary">rmlB</name>
    <name evidence="2" type="ORF">KAM351_16620</name>
</gene>
<evidence type="ECO:0000313" key="3">
    <source>
        <dbReference type="Proteomes" id="UP000886934"/>
    </source>
</evidence>
<reference evidence="2" key="1">
    <citation type="submission" date="2021-07" db="EMBL/GenBank/DDBJ databases">
        <title>Draft genome sequence of carbapenem-resistant Aeromonas spp. in Japan.</title>
        <authorList>
            <person name="Maehana S."/>
            <person name="Suzuki M."/>
            <person name="Kitasato H."/>
        </authorList>
    </citation>
    <scope>NUCLEOTIDE SEQUENCE</scope>
    <source>
        <strain evidence="2">KAM351</strain>
    </source>
</reference>
<dbReference type="AlphaFoldDB" id="A0AA37FWT2"/>
<accession>A0AA37FWT2</accession>
<evidence type="ECO:0000313" key="2">
    <source>
        <dbReference type="EMBL" id="GJA63051.1"/>
    </source>
</evidence>
<sequence length="273" mass="31524">MTKYTVIGSSGFIGKNVCDFLRRKNESVLEVNRILPSNESPLGTVIYCAGFGNCLEPENVLDANFTYLSEIVDKCNFERIFYISSTRLYLDCLDGFENASLLIFNEDKRSLFNLTKLMAEKFYNENPKFVSLRLSNVYGNAFKSTLFLPSIIRDAILHSKVKMFTGSEYAKDYINIKDVCNAIYLLSKEKELSYNLYNIASSTKTSAGDILHEMSKHILFDIEWNQCVSEERYPEISIERLKKQIDFNPSSVLDDIKDMSDVFKKHFEHMERL</sequence>
<proteinExistence type="predicted"/>
<evidence type="ECO:0000259" key="1">
    <source>
        <dbReference type="Pfam" id="PF01370"/>
    </source>
</evidence>
<dbReference type="CDD" id="cd08946">
    <property type="entry name" value="SDR_e"/>
    <property type="match status" value="1"/>
</dbReference>
<comment type="caution">
    <text evidence="2">The sequence shown here is derived from an EMBL/GenBank/DDBJ whole genome shotgun (WGS) entry which is preliminary data.</text>
</comment>
<dbReference type="Pfam" id="PF01370">
    <property type="entry name" value="Epimerase"/>
    <property type="match status" value="1"/>
</dbReference>
<dbReference type="Proteomes" id="UP000886934">
    <property type="component" value="Unassembled WGS sequence"/>
</dbReference>
<dbReference type="InterPro" id="IPR036291">
    <property type="entry name" value="NAD(P)-bd_dom_sf"/>
</dbReference>
<organism evidence="2 3">
    <name type="scientific">Aeromonas caviae</name>
    <name type="common">Aeromonas punctata</name>
    <dbReference type="NCBI Taxonomy" id="648"/>
    <lineage>
        <taxon>Bacteria</taxon>
        <taxon>Pseudomonadati</taxon>
        <taxon>Pseudomonadota</taxon>
        <taxon>Gammaproteobacteria</taxon>
        <taxon>Aeromonadales</taxon>
        <taxon>Aeromonadaceae</taxon>
        <taxon>Aeromonas</taxon>
    </lineage>
</organism>
<dbReference type="InterPro" id="IPR050177">
    <property type="entry name" value="Lipid_A_modif_metabolic_enz"/>
</dbReference>
<dbReference type="RefSeq" id="WP_223925158.1">
    <property type="nucleotide sequence ID" value="NZ_BPND01000022.1"/>
</dbReference>
<name>A0AA37FWT2_AERCA</name>
<dbReference type="EMBL" id="BPNN01000019">
    <property type="protein sequence ID" value="GJA63051.1"/>
    <property type="molecule type" value="Genomic_DNA"/>
</dbReference>
<dbReference type="InterPro" id="IPR001509">
    <property type="entry name" value="Epimerase_deHydtase"/>
</dbReference>
<dbReference type="PANTHER" id="PTHR43245:SF13">
    <property type="entry name" value="UDP-D-APIOSE_UDP-D-XYLOSE SYNTHASE 2"/>
    <property type="match status" value="1"/>
</dbReference>